<gene>
    <name evidence="2" type="ORF">BJY26_001375</name>
</gene>
<evidence type="ECO:0000313" key="3">
    <source>
        <dbReference type="Proteomes" id="UP000539111"/>
    </source>
</evidence>
<evidence type="ECO:0000259" key="1">
    <source>
        <dbReference type="Pfam" id="PF03551"/>
    </source>
</evidence>
<organism evidence="2 3">
    <name type="scientific">Spelaeicoccus albus</name>
    <dbReference type="NCBI Taxonomy" id="1280376"/>
    <lineage>
        <taxon>Bacteria</taxon>
        <taxon>Bacillati</taxon>
        <taxon>Actinomycetota</taxon>
        <taxon>Actinomycetes</taxon>
        <taxon>Micrococcales</taxon>
        <taxon>Brevibacteriaceae</taxon>
        <taxon>Spelaeicoccus</taxon>
    </lineage>
</organism>
<accession>A0A7Z0A9U8</accession>
<dbReference type="PANTHER" id="PTHR43252">
    <property type="entry name" value="TRANSCRIPTIONAL REGULATOR YQJI"/>
    <property type="match status" value="1"/>
</dbReference>
<keyword evidence="3" id="KW-1185">Reference proteome</keyword>
<dbReference type="PANTHER" id="PTHR43252:SF6">
    <property type="entry name" value="NEGATIVE TRANSCRIPTION REGULATOR PADR"/>
    <property type="match status" value="1"/>
</dbReference>
<dbReference type="SUPFAM" id="SSF46785">
    <property type="entry name" value="Winged helix' DNA-binding domain"/>
    <property type="match status" value="1"/>
</dbReference>
<feature type="domain" description="Transcription regulator PadR N-terminal" evidence="1">
    <location>
        <begin position="7"/>
        <end position="80"/>
    </location>
</feature>
<name>A0A7Z0A9U8_9MICO</name>
<dbReference type="InterPro" id="IPR036390">
    <property type="entry name" value="WH_DNA-bd_sf"/>
</dbReference>
<dbReference type="Gene3D" id="1.10.10.10">
    <property type="entry name" value="Winged helix-like DNA-binding domain superfamily/Winged helix DNA-binding domain"/>
    <property type="match status" value="1"/>
</dbReference>
<dbReference type="Pfam" id="PF03551">
    <property type="entry name" value="PadR"/>
    <property type="match status" value="1"/>
</dbReference>
<comment type="caution">
    <text evidence="2">The sequence shown here is derived from an EMBL/GenBank/DDBJ whole genome shotgun (WGS) entry which is preliminary data.</text>
</comment>
<dbReference type="Proteomes" id="UP000539111">
    <property type="component" value="Unassembled WGS sequence"/>
</dbReference>
<sequence>MKNDFTILGLLARQPATGYDLGKWLKDEGIFLGRKPSMSPIYRSLNELLNRGWIASTTQHRDNAPDGKVYSLTDAGRDALVAWAKEPYEPAPRPMDPQFIVKLNFAGQLGIEYALPIVKTELEYRKRQRVAEGGPFHGSRSSSPIPEIDKTWLAFIEWLTHERGYASTSLYISWLETVERELTLIRRNGGVVSRLFDPDWSREPEQQASDTVED</sequence>
<dbReference type="InterPro" id="IPR036388">
    <property type="entry name" value="WH-like_DNA-bd_sf"/>
</dbReference>
<protein>
    <submittedName>
        <fullName evidence="2">DNA-binding PadR family transcriptional regulator</fullName>
    </submittedName>
</protein>
<dbReference type="EMBL" id="JACBZP010000001">
    <property type="protein sequence ID" value="NYI67069.1"/>
    <property type="molecule type" value="Genomic_DNA"/>
</dbReference>
<dbReference type="GO" id="GO:0003677">
    <property type="term" value="F:DNA binding"/>
    <property type="evidence" value="ECO:0007669"/>
    <property type="project" value="UniProtKB-KW"/>
</dbReference>
<keyword evidence="2" id="KW-0238">DNA-binding</keyword>
<dbReference type="InterPro" id="IPR005149">
    <property type="entry name" value="Tscrpt_reg_PadR_N"/>
</dbReference>
<proteinExistence type="predicted"/>
<reference evidence="2 3" key="1">
    <citation type="submission" date="2020-07" db="EMBL/GenBank/DDBJ databases">
        <title>Sequencing the genomes of 1000 actinobacteria strains.</title>
        <authorList>
            <person name="Klenk H.-P."/>
        </authorList>
    </citation>
    <scope>NUCLEOTIDE SEQUENCE [LARGE SCALE GENOMIC DNA]</scope>
    <source>
        <strain evidence="2 3">DSM 26341</strain>
    </source>
</reference>
<dbReference type="AlphaFoldDB" id="A0A7Z0A9U8"/>
<evidence type="ECO:0000313" key="2">
    <source>
        <dbReference type="EMBL" id="NYI67069.1"/>
    </source>
</evidence>
<dbReference type="RefSeq" id="WP_179426799.1">
    <property type="nucleotide sequence ID" value="NZ_JACBZP010000001.1"/>
</dbReference>